<evidence type="ECO:0000259" key="2">
    <source>
        <dbReference type="Pfam" id="PF14291"/>
    </source>
</evidence>
<proteinExistence type="predicted"/>
<dbReference type="Proteomes" id="UP000475862">
    <property type="component" value="Unassembled WGS sequence"/>
</dbReference>
<protein>
    <recommendedName>
        <fullName evidence="5">TTF-type domain-containing protein</fullName>
    </recommendedName>
</protein>
<accession>A0A6G0TGY4</accession>
<sequence length="712" mass="82246">MSNSVHNLINTNFSSLLFEQKLSIKTNGRPLPELKNLKTKYKKGKNEYFRNFNSALYQKNKWLCGCEIKQALFYFPCLLFGGETAWTKIGVTDLQHLNAKIDKHENSFKHIHNATNLNLLGKVDIRQQIDIGYKISIQRHNELVDKNRYVLDKILNCIKCCGKHELPLRGHDEKVSSKNQGIFRGILDLCINLNSSLNDHFEKSTVFKGTSKTIKNDLLDSILSVCRNKIVNEIQQSEFISIIVDETTDISNIFQLVLILRYEVQGRPVERFWGFANPNGHNAEALSQTIFGLIDPLLEKSPNKLIAQSYDGAAVMSGQKSGVNVKIKEKYPFAFFIHCYAHQLNLIMIQSISKNKQVRIFFSNLSEIPVFFSHSPQRVSVLDEVVGVRLPRAVQTRWNFNIRTVNTVFEHREDLIICMDKIIETSLQAKTINQATGIKRLLEDSDFIFWLTIFHKIMPHVDCLYSSVQARKTDPVQVNNAVKSFINEIIKIRDNMSSICSTAFNQSDINYIIHSYKRKTNEDPNTTKRIIALEVCDVLITQAKDRFSFNEHLTTALLFQNEYYPKFNDKFPIDYFQKTINCYPFFTKERLRTELEVIYSCDDFRLLKGIIPTINYIISNNMNDLFKEVLKLLKLLVVIPMTSSEAERGFSTLKRIKTCLRSTMGEERLNALSILSIESEMIAEDIDFNKKVIDNFSSTKNRRMDFIHKITP</sequence>
<dbReference type="InterPro" id="IPR025398">
    <property type="entry name" value="DUF4371"/>
</dbReference>
<evidence type="ECO:0000313" key="3">
    <source>
        <dbReference type="EMBL" id="KAE9532680.1"/>
    </source>
</evidence>
<dbReference type="GO" id="GO:0046983">
    <property type="term" value="F:protein dimerization activity"/>
    <property type="evidence" value="ECO:0007669"/>
    <property type="project" value="InterPro"/>
</dbReference>
<evidence type="ECO:0000313" key="4">
    <source>
        <dbReference type="Proteomes" id="UP000475862"/>
    </source>
</evidence>
<dbReference type="PANTHER" id="PTHR45749:SF28">
    <property type="entry name" value="ZINC FINGER MYM-TYPE PROTEIN 1-LIKE-RELATED"/>
    <property type="match status" value="1"/>
</dbReference>
<gene>
    <name evidence="3" type="ORF">AGLY_009761</name>
</gene>
<feature type="domain" description="HAT C-terminal dimerisation" evidence="1">
    <location>
        <begin position="622"/>
        <end position="681"/>
    </location>
</feature>
<dbReference type="Pfam" id="PF05699">
    <property type="entry name" value="Dimer_Tnp_hAT"/>
    <property type="match status" value="1"/>
</dbReference>
<dbReference type="EMBL" id="VYZN01000038">
    <property type="protein sequence ID" value="KAE9532680.1"/>
    <property type="molecule type" value="Genomic_DNA"/>
</dbReference>
<dbReference type="SUPFAM" id="SSF53098">
    <property type="entry name" value="Ribonuclease H-like"/>
    <property type="match status" value="1"/>
</dbReference>
<dbReference type="PANTHER" id="PTHR45749">
    <property type="match status" value="1"/>
</dbReference>
<organism evidence="3 4">
    <name type="scientific">Aphis glycines</name>
    <name type="common">Soybean aphid</name>
    <dbReference type="NCBI Taxonomy" id="307491"/>
    <lineage>
        <taxon>Eukaryota</taxon>
        <taxon>Metazoa</taxon>
        <taxon>Ecdysozoa</taxon>
        <taxon>Arthropoda</taxon>
        <taxon>Hexapoda</taxon>
        <taxon>Insecta</taxon>
        <taxon>Pterygota</taxon>
        <taxon>Neoptera</taxon>
        <taxon>Paraneoptera</taxon>
        <taxon>Hemiptera</taxon>
        <taxon>Sternorrhyncha</taxon>
        <taxon>Aphidomorpha</taxon>
        <taxon>Aphidoidea</taxon>
        <taxon>Aphididae</taxon>
        <taxon>Aphidini</taxon>
        <taxon>Aphis</taxon>
        <taxon>Aphis</taxon>
    </lineage>
</organism>
<dbReference type="Pfam" id="PF14291">
    <property type="entry name" value="DUF4371"/>
    <property type="match status" value="1"/>
</dbReference>
<reference evidence="3 4" key="1">
    <citation type="submission" date="2019-08" db="EMBL/GenBank/DDBJ databases">
        <title>The genome of the soybean aphid Biotype 1, its phylome, world population structure and adaptation to the North American continent.</title>
        <authorList>
            <person name="Giordano R."/>
            <person name="Donthu R.K."/>
            <person name="Hernandez A.G."/>
            <person name="Wright C.L."/>
            <person name="Zimin A.V."/>
        </authorList>
    </citation>
    <scope>NUCLEOTIDE SEQUENCE [LARGE SCALE GENOMIC DNA]</scope>
    <source>
        <tissue evidence="3">Whole aphids</tissue>
    </source>
</reference>
<comment type="caution">
    <text evidence="3">The sequence shown here is derived from an EMBL/GenBank/DDBJ whole genome shotgun (WGS) entry which is preliminary data.</text>
</comment>
<evidence type="ECO:0008006" key="5">
    <source>
        <dbReference type="Google" id="ProtNLM"/>
    </source>
</evidence>
<feature type="domain" description="DUF4371" evidence="2">
    <location>
        <begin position="125"/>
        <end position="320"/>
    </location>
</feature>
<dbReference type="AlphaFoldDB" id="A0A6G0TGY4"/>
<dbReference type="InterPro" id="IPR008906">
    <property type="entry name" value="HATC_C_dom"/>
</dbReference>
<evidence type="ECO:0000259" key="1">
    <source>
        <dbReference type="Pfam" id="PF05699"/>
    </source>
</evidence>
<dbReference type="OrthoDB" id="6609876at2759"/>
<dbReference type="InterPro" id="IPR012337">
    <property type="entry name" value="RNaseH-like_sf"/>
</dbReference>
<name>A0A6G0TGY4_APHGL</name>
<keyword evidence="4" id="KW-1185">Reference proteome</keyword>